<sequence>MLYIACLMYSYLHLKATIKPYGGQLSLFALVVCFLAGLFVWPIAGSWWSSECKAAALRDRLLFELLPFYISISTLIVCWLTNVLKGTAGINQQAMARLPVAIPDRRPEQNFQRLGQDFAP</sequence>
<keyword evidence="1" id="KW-0812">Transmembrane</keyword>
<dbReference type="RefSeq" id="XP_060447958.1">
    <property type="nucleotide sequence ID" value="XM_060582209.1"/>
</dbReference>
<evidence type="ECO:0000313" key="3">
    <source>
        <dbReference type="Proteomes" id="UP001243989"/>
    </source>
</evidence>
<keyword evidence="1" id="KW-0472">Membrane</keyword>
<dbReference type="EMBL" id="JAHMHQ010000005">
    <property type="protein sequence ID" value="KAK1639351.1"/>
    <property type="molecule type" value="Genomic_DNA"/>
</dbReference>
<name>A0AAI9ZWV0_9PEZI</name>
<dbReference type="Proteomes" id="UP001243989">
    <property type="component" value="Unassembled WGS sequence"/>
</dbReference>
<comment type="caution">
    <text evidence="2">The sequence shown here is derived from an EMBL/GenBank/DDBJ whole genome shotgun (WGS) entry which is preliminary data.</text>
</comment>
<keyword evidence="3" id="KW-1185">Reference proteome</keyword>
<proteinExistence type="predicted"/>
<feature type="transmembrane region" description="Helical" evidence="1">
    <location>
        <begin position="61"/>
        <end position="84"/>
    </location>
</feature>
<protein>
    <submittedName>
        <fullName evidence="2">Uncharacterized protein</fullName>
    </submittedName>
</protein>
<keyword evidence="1" id="KW-1133">Transmembrane helix</keyword>
<accession>A0AAI9ZWV0</accession>
<dbReference type="AlphaFoldDB" id="A0AAI9ZWV0"/>
<evidence type="ECO:0000313" key="2">
    <source>
        <dbReference type="EMBL" id="KAK1639351.1"/>
    </source>
</evidence>
<gene>
    <name evidence="2" type="ORF">BDP81DRAFT_175984</name>
</gene>
<dbReference type="GeneID" id="85467071"/>
<reference evidence="2" key="1">
    <citation type="submission" date="2021-06" db="EMBL/GenBank/DDBJ databases">
        <title>Comparative genomics, transcriptomics and evolutionary studies reveal genomic signatures of adaptation to plant cell wall in hemibiotrophic fungi.</title>
        <authorList>
            <consortium name="DOE Joint Genome Institute"/>
            <person name="Baroncelli R."/>
            <person name="Diaz J.F."/>
            <person name="Benocci T."/>
            <person name="Peng M."/>
            <person name="Battaglia E."/>
            <person name="Haridas S."/>
            <person name="Andreopoulos W."/>
            <person name="Labutti K."/>
            <person name="Pangilinan J."/>
            <person name="Floch G.L."/>
            <person name="Makela M.R."/>
            <person name="Henrissat B."/>
            <person name="Grigoriev I.V."/>
            <person name="Crouch J.A."/>
            <person name="De Vries R.P."/>
            <person name="Sukno S.A."/>
            <person name="Thon M.R."/>
        </authorList>
    </citation>
    <scope>NUCLEOTIDE SEQUENCE</scope>
    <source>
        <strain evidence="2">CBS 102054</strain>
    </source>
</reference>
<organism evidence="2 3">
    <name type="scientific">Colletotrichum phormii</name>
    <dbReference type="NCBI Taxonomy" id="359342"/>
    <lineage>
        <taxon>Eukaryota</taxon>
        <taxon>Fungi</taxon>
        <taxon>Dikarya</taxon>
        <taxon>Ascomycota</taxon>
        <taxon>Pezizomycotina</taxon>
        <taxon>Sordariomycetes</taxon>
        <taxon>Hypocreomycetidae</taxon>
        <taxon>Glomerellales</taxon>
        <taxon>Glomerellaceae</taxon>
        <taxon>Colletotrichum</taxon>
        <taxon>Colletotrichum acutatum species complex</taxon>
    </lineage>
</organism>
<evidence type="ECO:0000256" key="1">
    <source>
        <dbReference type="SAM" id="Phobius"/>
    </source>
</evidence>
<feature type="transmembrane region" description="Helical" evidence="1">
    <location>
        <begin position="21"/>
        <end position="41"/>
    </location>
</feature>